<protein>
    <submittedName>
        <fullName evidence="5">Putative ABC transporter substrate-binding protein</fullName>
    </submittedName>
</protein>
<dbReference type="EMBL" id="LR590481">
    <property type="protein sequence ID" value="VTQ93173.1"/>
    <property type="molecule type" value="Genomic_DNA"/>
</dbReference>
<evidence type="ECO:0000313" key="5">
    <source>
        <dbReference type="EMBL" id="VTQ93173.1"/>
    </source>
</evidence>
<dbReference type="AlphaFoldDB" id="A0A4U9RQR8"/>
<evidence type="ECO:0000313" key="6">
    <source>
        <dbReference type="Proteomes" id="UP000308489"/>
    </source>
</evidence>
<dbReference type="RefSeq" id="WP_138210639.1">
    <property type="nucleotide sequence ID" value="NZ_CBCRUQ010000021.1"/>
</dbReference>
<evidence type="ECO:0000256" key="3">
    <source>
        <dbReference type="ARBA" id="ARBA00022729"/>
    </source>
</evidence>
<feature type="chain" id="PRO_5038904353" evidence="4">
    <location>
        <begin position="25"/>
        <end position="340"/>
    </location>
</feature>
<evidence type="ECO:0000256" key="2">
    <source>
        <dbReference type="ARBA" id="ARBA00010742"/>
    </source>
</evidence>
<name>A0A4U9RQR8_HATHI</name>
<dbReference type="GO" id="GO:0042597">
    <property type="term" value="C:periplasmic space"/>
    <property type="evidence" value="ECO:0007669"/>
    <property type="project" value="UniProtKB-SubCell"/>
</dbReference>
<dbReference type="Gene3D" id="3.40.190.10">
    <property type="entry name" value="Periplasmic binding protein-like II"/>
    <property type="match status" value="2"/>
</dbReference>
<keyword evidence="6" id="KW-1185">Reference proteome</keyword>
<reference evidence="5 6" key="1">
    <citation type="submission" date="2019-05" db="EMBL/GenBank/DDBJ databases">
        <authorList>
            <consortium name="Pathogen Informatics"/>
        </authorList>
    </citation>
    <scope>NUCLEOTIDE SEQUENCE [LARGE SCALE GENOMIC DNA]</scope>
    <source>
        <strain evidence="5 6">NCTC503</strain>
    </source>
</reference>
<dbReference type="SUPFAM" id="SSF53850">
    <property type="entry name" value="Periplasmic binding protein-like II"/>
    <property type="match status" value="1"/>
</dbReference>
<sequence length="340" mass="38288">MSKKYFKRMLSSFLILILSISVTSCGNKNSSKNKLTEVKVNEVARSIFYAPMYVAINEGLFEKQGLKINLFTGQGADKTMQQVLSKGSDIGLCGPEQVIYIYNQKREDHPVIFSGLTQKDGSFLVGRKEDKNFKWDNLKGKKVIGGRPGGMPEMTFEYVLKQKGLTPGKDVDVITNIAFHATAGAFKSGNEDYATLFEPTASMLKKDNSGYVVASIGELAGNIPYTSFFGTKSYLEKNPKTIESFTRAIYQGQKWIYEHSDAEIIKSIQSFFPSADKEILVNSIKSYKQINAFAKDPVLKEEELNRLMDIIENYKKDLIKERPDFNKIVDNSFAEKVMKN</sequence>
<dbReference type="PANTHER" id="PTHR30024:SF47">
    <property type="entry name" value="TAURINE-BINDING PERIPLASMIC PROTEIN"/>
    <property type="match status" value="1"/>
</dbReference>
<feature type="signal peptide" evidence="4">
    <location>
        <begin position="1"/>
        <end position="24"/>
    </location>
</feature>
<dbReference type="Pfam" id="PF13379">
    <property type="entry name" value="NMT1_2"/>
    <property type="match status" value="1"/>
</dbReference>
<dbReference type="Proteomes" id="UP000308489">
    <property type="component" value="Chromosome 1"/>
</dbReference>
<gene>
    <name evidence="5" type="primary">nrtA</name>
    <name evidence="5" type="ORF">NCTC503_02064</name>
</gene>
<dbReference type="PROSITE" id="PS51257">
    <property type="entry name" value="PROKAR_LIPOPROTEIN"/>
    <property type="match status" value="1"/>
</dbReference>
<comment type="subcellular location">
    <subcellularLocation>
        <location evidence="1">Periplasm</location>
    </subcellularLocation>
</comment>
<dbReference type="PANTHER" id="PTHR30024">
    <property type="entry name" value="ALIPHATIC SULFONATES-BINDING PROTEIN-RELATED"/>
    <property type="match status" value="1"/>
</dbReference>
<dbReference type="KEGG" id="hhw:NCTC503_02064"/>
<evidence type="ECO:0000256" key="4">
    <source>
        <dbReference type="SAM" id="SignalP"/>
    </source>
</evidence>
<comment type="similarity">
    <text evidence="2">Belongs to the bacterial solute-binding protein SsuA/TauA family.</text>
</comment>
<evidence type="ECO:0000256" key="1">
    <source>
        <dbReference type="ARBA" id="ARBA00004418"/>
    </source>
</evidence>
<proteinExistence type="inferred from homology"/>
<dbReference type="OrthoDB" id="9802202at2"/>
<accession>A0A4U9RQR8</accession>
<organism evidence="5 6">
    <name type="scientific">Hathewaya histolytica</name>
    <name type="common">Clostridium histolyticum</name>
    <dbReference type="NCBI Taxonomy" id="1498"/>
    <lineage>
        <taxon>Bacteria</taxon>
        <taxon>Bacillati</taxon>
        <taxon>Bacillota</taxon>
        <taxon>Clostridia</taxon>
        <taxon>Eubacteriales</taxon>
        <taxon>Clostridiaceae</taxon>
        <taxon>Hathewaya</taxon>
    </lineage>
</organism>
<keyword evidence="3 4" id="KW-0732">Signal</keyword>